<evidence type="ECO:0000256" key="4">
    <source>
        <dbReference type="ARBA" id="ARBA00023163"/>
    </source>
</evidence>
<keyword evidence="8" id="KW-1185">Reference proteome</keyword>
<keyword evidence="2" id="KW-0805">Transcription regulation</keyword>
<dbReference type="PANTHER" id="PTHR30055">
    <property type="entry name" value="HTH-TYPE TRANSCRIPTIONAL REGULATOR RUTR"/>
    <property type="match status" value="1"/>
</dbReference>
<dbReference type="InterPro" id="IPR009057">
    <property type="entry name" value="Homeodomain-like_sf"/>
</dbReference>
<dbReference type="InterPro" id="IPR003012">
    <property type="entry name" value="Tet_transcr_reg_TetR"/>
</dbReference>
<proteinExistence type="predicted"/>
<protein>
    <submittedName>
        <fullName evidence="7">TetR/AcrR family transcriptional regulator</fullName>
    </submittedName>
</protein>
<evidence type="ECO:0000256" key="2">
    <source>
        <dbReference type="ARBA" id="ARBA00023015"/>
    </source>
</evidence>
<dbReference type="InterPro" id="IPR023772">
    <property type="entry name" value="DNA-bd_HTH_TetR-type_CS"/>
</dbReference>
<evidence type="ECO:0000259" key="6">
    <source>
        <dbReference type="PROSITE" id="PS50977"/>
    </source>
</evidence>
<feature type="DNA-binding region" description="H-T-H motif" evidence="5">
    <location>
        <begin position="36"/>
        <end position="55"/>
    </location>
</feature>
<evidence type="ECO:0000256" key="3">
    <source>
        <dbReference type="ARBA" id="ARBA00023125"/>
    </source>
</evidence>
<dbReference type="SUPFAM" id="SSF46689">
    <property type="entry name" value="Homeodomain-like"/>
    <property type="match status" value="1"/>
</dbReference>
<dbReference type="Gene3D" id="1.10.10.60">
    <property type="entry name" value="Homeodomain-like"/>
    <property type="match status" value="1"/>
</dbReference>
<dbReference type="PROSITE" id="PS01081">
    <property type="entry name" value="HTH_TETR_1"/>
    <property type="match status" value="1"/>
</dbReference>
<dbReference type="InterPro" id="IPR001647">
    <property type="entry name" value="HTH_TetR"/>
</dbReference>
<feature type="domain" description="HTH tetR-type" evidence="6">
    <location>
        <begin position="13"/>
        <end position="73"/>
    </location>
</feature>
<evidence type="ECO:0000256" key="5">
    <source>
        <dbReference type="PROSITE-ProRule" id="PRU00335"/>
    </source>
</evidence>
<evidence type="ECO:0000256" key="1">
    <source>
        <dbReference type="ARBA" id="ARBA00022491"/>
    </source>
</evidence>
<dbReference type="PRINTS" id="PR00455">
    <property type="entry name" value="HTHTETR"/>
</dbReference>
<dbReference type="Pfam" id="PF00440">
    <property type="entry name" value="TetR_N"/>
    <property type="match status" value="1"/>
</dbReference>
<dbReference type="PANTHER" id="PTHR30055:SF151">
    <property type="entry name" value="TRANSCRIPTIONAL REGULATORY PROTEIN"/>
    <property type="match status" value="1"/>
</dbReference>
<dbReference type="EMBL" id="BAAALF010000068">
    <property type="protein sequence ID" value="GAA1244570.1"/>
    <property type="molecule type" value="Genomic_DNA"/>
</dbReference>
<keyword evidence="3 5" id="KW-0238">DNA-binding</keyword>
<dbReference type="Proteomes" id="UP001500037">
    <property type="component" value="Unassembled WGS sequence"/>
</dbReference>
<sequence>MLNVVKLSSVASKLDPARVVDTALRLLNETGLEALTLRRIAAELNVQAPALYWHFANKQALLDAMATAMQRQMAAEPAPGPSAPWQDWIGGACRVLRRTLLGYRDGARVFSGTRFEGADHAPGLDRHLRALLAAGFTLEQAALASATAFAYTTGFVIEEQSVHPMPGERDAYFDPARRAQRIGPDYPLAAAVGQELFAGFDERFERGLLIVLAGVAATTPGLRPADL</sequence>
<evidence type="ECO:0000313" key="7">
    <source>
        <dbReference type="EMBL" id="GAA1244570.1"/>
    </source>
</evidence>
<evidence type="ECO:0000313" key="8">
    <source>
        <dbReference type="Proteomes" id="UP001500037"/>
    </source>
</evidence>
<dbReference type="PROSITE" id="PS50977">
    <property type="entry name" value="HTH_TETR_2"/>
    <property type="match status" value="1"/>
</dbReference>
<dbReference type="Pfam" id="PF02909">
    <property type="entry name" value="TetR_C_1"/>
    <property type="match status" value="1"/>
</dbReference>
<reference evidence="7 8" key="1">
    <citation type="journal article" date="2019" name="Int. J. Syst. Evol. Microbiol.">
        <title>The Global Catalogue of Microorganisms (GCM) 10K type strain sequencing project: providing services to taxonomists for standard genome sequencing and annotation.</title>
        <authorList>
            <consortium name="The Broad Institute Genomics Platform"/>
            <consortium name="The Broad Institute Genome Sequencing Center for Infectious Disease"/>
            <person name="Wu L."/>
            <person name="Ma J."/>
        </authorList>
    </citation>
    <scope>NUCLEOTIDE SEQUENCE [LARGE SCALE GENOMIC DNA]</scope>
    <source>
        <strain evidence="7 8">JCM 13004</strain>
    </source>
</reference>
<dbReference type="PRINTS" id="PR00400">
    <property type="entry name" value="TETREPRESSOR"/>
</dbReference>
<organism evidence="7 8">
    <name type="scientific">Kitasatospora nipponensis</name>
    <dbReference type="NCBI Taxonomy" id="258049"/>
    <lineage>
        <taxon>Bacteria</taxon>
        <taxon>Bacillati</taxon>
        <taxon>Actinomycetota</taxon>
        <taxon>Actinomycetes</taxon>
        <taxon>Kitasatosporales</taxon>
        <taxon>Streptomycetaceae</taxon>
        <taxon>Kitasatospora</taxon>
    </lineage>
</organism>
<comment type="caution">
    <text evidence="7">The sequence shown here is derived from an EMBL/GenBank/DDBJ whole genome shotgun (WGS) entry which is preliminary data.</text>
</comment>
<dbReference type="Gene3D" id="1.10.357.10">
    <property type="entry name" value="Tetracycline Repressor, domain 2"/>
    <property type="match status" value="1"/>
</dbReference>
<accession>A0ABN1WFG7</accession>
<dbReference type="SUPFAM" id="SSF48498">
    <property type="entry name" value="Tetracyclin repressor-like, C-terminal domain"/>
    <property type="match status" value="1"/>
</dbReference>
<dbReference type="InterPro" id="IPR036271">
    <property type="entry name" value="Tet_transcr_reg_TetR-rel_C_sf"/>
</dbReference>
<dbReference type="InterPro" id="IPR004111">
    <property type="entry name" value="Repressor_TetR_C"/>
</dbReference>
<keyword evidence="1" id="KW-0678">Repressor</keyword>
<keyword evidence="4" id="KW-0804">Transcription</keyword>
<gene>
    <name evidence="7" type="ORF">GCM10009665_39240</name>
</gene>
<name>A0ABN1WFG7_9ACTN</name>
<dbReference type="InterPro" id="IPR050109">
    <property type="entry name" value="HTH-type_TetR-like_transc_reg"/>
</dbReference>